<name>A0ABW2U4K2_9BACT</name>
<dbReference type="Proteomes" id="UP001596513">
    <property type="component" value="Unassembled WGS sequence"/>
</dbReference>
<accession>A0ABW2U4K2</accession>
<evidence type="ECO:0000313" key="2">
    <source>
        <dbReference type="EMBL" id="MFC7668413.1"/>
    </source>
</evidence>
<sequence length="105" mass="11362">MSQSIVMIASQKVKKPKAEQGPIQLAGTGLMRRVQNLITDLFPFVAEQPPQLSQGSARREENSLCRKGTAGAGLSPSKTTFSPVTFVDYDAAQGISRVRLLSENQ</sequence>
<protein>
    <submittedName>
        <fullName evidence="2">Uncharacterized protein</fullName>
    </submittedName>
</protein>
<reference evidence="3" key="1">
    <citation type="journal article" date="2019" name="Int. J. Syst. Evol. Microbiol.">
        <title>The Global Catalogue of Microorganisms (GCM) 10K type strain sequencing project: providing services to taxonomists for standard genome sequencing and annotation.</title>
        <authorList>
            <consortium name="The Broad Institute Genomics Platform"/>
            <consortium name="The Broad Institute Genome Sequencing Center for Infectious Disease"/>
            <person name="Wu L."/>
            <person name="Ma J."/>
        </authorList>
    </citation>
    <scope>NUCLEOTIDE SEQUENCE [LARGE SCALE GENOMIC DNA]</scope>
    <source>
        <strain evidence="3">JCM 19635</strain>
    </source>
</reference>
<dbReference type="EMBL" id="JBHTEK010000001">
    <property type="protein sequence ID" value="MFC7668413.1"/>
    <property type="molecule type" value="Genomic_DNA"/>
</dbReference>
<feature type="region of interest" description="Disordered" evidence="1">
    <location>
        <begin position="49"/>
        <end position="76"/>
    </location>
</feature>
<dbReference type="RefSeq" id="WP_380203703.1">
    <property type="nucleotide sequence ID" value="NZ_JBHTEK010000001.1"/>
</dbReference>
<evidence type="ECO:0000256" key="1">
    <source>
        <dbReference type="SAM" id="MobiDB-lite"/>
    </source>
</evidence>
<comment type="caution">
    <text evidence="2">The sequence shown here is derived from an EMBL/GenBank/DDBJ whole genome shotgun (WGS) entry which is preliminary data.</text>
</comment>
<keyword evidence="3" id="KW-1185">Reference proteome</keyword>
<proteinExistence type="predicted"/>
<organism evidence="2 3">
    <name type="scientific">Hymenobacter humi</name>
    <dbReference type="NCBI Taxonomy" id="1411620"/>
    <lineage>
        <taxon>Bacteria</taxon>
        <taxon>Pseudomonadati</taxon>
        <taxon>Bacteroidota</taxon>
        <taxon>Cytophagia</taxon>
        <taxon>Cytophagales</taxon>
        <taxon>Hymenobacteraceae</taxon>
        <taxon>Hymenobacter</taxon>
    </lineage>
</organism>
<gene>
    <name evidence="2" type="ORF">ACFQT0_14310</name>
</gene>
<evidence type="ECO:0000313" key="3">
    <source>
        <dbReference type="Proteomes" id="UP001596513"/>
    </source>
</evidence>